<dbReference type="NCBIfam" id="TIGR02937">
    <property type="entry name" value="sigma70-ECF"/>
    <property type="match status" value="1"/>
</dbReference>
<evidence type="ECO:0000256" key="4">
    <source>
        <dbReference type="ARBA" id="ARBA00023163"/>
    </source>
</evidence>
<evidence type="ECO:0000259" key="6">
    <source>
        <dbReference type="Pfam" id="PF08281"/>
    </source>
</evidence>
<dbReference type="InterPro" id="IPR014284">
    <property type="entry name" value="RNA_pol_sigma-70_dom"/>
</dbReference>
<protein>
    <submittedName>
        <fullName evidence="7">RNA polymerase sigma-70 factor (ECF subfamily)</fullName>
    </submittedName>
</protein>
<name>A0A7W6NZW2_9SPHN</name>
<dbReference type="RefSeq" id="WP_184000435.1">
    <property type="nucleotide sequence ID" value="NZ_JACIEH010000005.1"/>
</dbReference>
<dbReference type="EMBL" id="JACIEH010000005">
    <property type="protein sequence ID" value="MBB4101064.1"/>
    <property type="molecule type" value="Genomic_DNA"/>
</dbReference>
<feature type="domain" description="RNA polymerase sigma factor 70 region 4 type 2" evidence="6">
    <location>
        <begin position="112"/>
        <end position="163"/>
    </location>
</feature>
<accession>A0A7W6NZW2</accession>
<evidence type="ECO:0000256" key="2">
    <source>
        <dbReference type="ARBA" id="ARBA00023015"/>
    </source>
</evidence>
<dbReference type="InterPro" id="IPR036388">
    <property type="entry name" value="WH-like_DNA-bd_sf"/>
</dbReference>
<dbReference type="InterPro" id="IPR013324">
    <property type="entry name" value="RNA_pol_sigma_r3/r4-like"/>
</dbReference>
<sequence length="178" mass="20163">MNEMTAVAERRASAAEDMALRQALHRFVTGRMRDGVEGEDIVQETYVRLYDYRRKRHIADAGAFCFAVARNLVHDHFRRLRALPPAAELAEDIACPQPRADEVLDYRQRVDILVRALRTMPPLRREIFLRRRLDGVPGAVVAADLDMTQAAVDKHCTRALADLRHALERRGLPAGGRA</sequence>
<dbReference type="Gene3D" id="1.10.10.10">
    <property type="entry name" value="Winged helix-like DNA-binding domain superfamily/Winged helix DNA-binding domain"/>
    <property type="match status" value="1"/>
</dbReference>
<dbReference type="Proteomes" id="UP000557392">
    <property type="component" value="Unassembled WGS sequence"/>
</dbReference>
<evidence type="ECO:0000313" key="8">
    <source>
        <dbReference type="Proteomes" id="UP000557392"/>
    </source>
</evidence>
<keyword evidence="3" id="KW-0731">Sigma factor</keyword>
<dbReference type="Pfam" id="PF08281">
    <property type="entry name" value="Sigma70_r4_2"/>
    <property type="match status" value="1"/>
</dbReference>
<dbReference type="Pfam" id="PF04542">
    <property type="entry name" value="Sigma70_r2"/>
    <property type="match status" value="1"/>
</dbReference>
<dbReference type="SUPFAM" id="SSF88659">
    <property type="entry name" value="Sigma3 and sigma4 domains of RNA polymerase sigma factors"/>
    <property type="match status" value="1"/>
</dbReference>
<gene>
    <name evidence="7" type="ORF">GGR46_004654</name>
</gene>
<dbReference type="AlphaFoldDB" id="A0A7W6NZW2"/>
<feature type="domain" description="RNA polymerase sigma-70 region 2" evidence="5">
    <location>
        <begin position="20"/>
        <end position="81"/>
    </location>
</feature>
<dbReference type="InterPro" id="IPR039425">
    <property type="entry name" value="RNA_pol_sigma-70-like"/>
</dbReference>
<dbReference type="GO" id="GO:0006352">
    <property type="term" value="P:DNA-templated transcription initiation"/>
    <property type="evidence" value="ECO:0007669"/>
    <property type="project" value="InterPro"/>
</dbReference>
<keyword evidence="4" id="KW-0804">Transcription</keyword>
<organism evidence="7 8">
    <name type="scientific">Sphingomonas kyeonggiensis</name>
    <dbReference type="NCBI Taxonomy" id="1268553"/>
    <lineage>
        <taxon>Bacteria</taxon>
        <taxon>Pseudomonadati</taxon>
        <taxon>Pseudomonadota</taxon>
        <taxon>Alphaproteobacteria</taxon>
        <taxon>Sphingomonadales</taxon>
        <taxon>Sphingomonadaceae</taxon>
        <taxon>Sphingomonas</taxon>
    </lineage>
</organism>
<dbReference type="SUPFAM" id="SSF88946">
    <property type="entry name" value="Sigma2 domain of RNA polymerase sigma factors"/>
    <property type="match status" value="1"/>
</dbReference>
<evidence type="ECO:0000259" key="5">
    <source>
        <dbReference type="Pfam" id="PF04542"/>
    </source>
</evidence>
<comment type="caution">
    <text evidence="7">The sequence shown here is derived from an EMBL/GenBank/DDBJ whole genome shotgun (WGS) entry which is preliminary data.</text>
</comment>
<dbReference type="PANTHER" id="PTHR43133">
    <property type="entry name" value="RNA POLYMERASE ECF-TYPE SIGMA FACTO"/>
    <property type="match status" value="1"/>
</dbReference>
<keyword evidence="8" id="KW-1185">Reference proteome</keyword>
<comment type="similarity">
    <text evidence="1">Belongs to the sigma-70 factor family. ECF subfamily.</text>
</comment>
<dbReference type="InterPro" id="IPR007627">
    <property type="entry name" value="RNA_pol_sigma70_r2"/>
</dbReference>
<dbReference type="Gene3D" id="1.10.1740.10">
    <property type="match status" value="1"/>
</dbReference>
<dbReference type="InterPro" id="IPR013325">
    <property type="entry name" value="RNA_pol_sigma_r2"/>
</dbReference>
<proteinExistence type="inferred from homology"/>
<keyword evidence="2" id="KW-0805">Transcription regulation</keyword>
<dbReference type="GO" id="GO:0016987">
    <property type="term" value="F:sigma factor activity"/>
    <property type="evidence" value="ECO:0007669"/>
    <property type="project" value="UniProtKB-KW"/>
</dbReference>
<evidence type="ECO:0000256" key="3">
    <source>
        <dbReference type="ARBA" id="ARBA00023082"/>
    </source>
</evidence>
<reference evidence="7 8" key="1">
    <citation type="submission" date="2020-08" db="EMBL/GenBank/DDBJ databases">
        <title>Genomic Encyclopedia of Type Strains, Phase IV (KMG-IV): sequencing the most valuable type-strain genomes for metagenomic binning, comparative biology and taxonomic classification.</title>
        <authorList>
            <person name="Goeker M."/>
        </authorList>
    </citation>
    <scope>NUCLEOTIDE SEQUENCE [LARGE SCALE GENOMIC DNA]</scope>
    <source>
        <strain evidence="7 8">DSM 101806</strain>
    </source>
</reference>
<dbReference type="InterPro" id="IPR013249">
    <property type="entry name" value="RNA_pol_sigma70_r4_t2"/>
</dbReference>
<evidence type="ECO:0000256" key="1">
    <source>
        <dbReference type="ARBA" id="ARBA00010641"/>
    </source>
</evidence>
<dbReference type="GO" id="GO:0003677">
    <property type="term" value="F:DNA binding"/>
    <property type="evidence" value="ECO:0007669"/>
    <property type="project" value="InterPro"/>
</dbReference>
<dbReference type="PANTHER" id="PTHR43133:SF63">
    <property type="entry name" value="RNA POLYMERASE SIGMA FACTOR FECI-RELATED"/>
    <property type="match status" value="1"/>
</dbReference>
<evidence type="ECO:0000313" key="7">
    <source>
        <dbReference type="EMBL" id="MBB4101064.1"/>
    </source>
</evidence>